<dbReference type="EMBL" id="GGEC01081629">
    <property type="protein sequence ID" value="MBX62113.1"/>
    <property type="molecule type" value="Transcribed_RNA"/>
</dbReference>
<name>A0A2P2Q576_RHIMU</name>
<keyword evidence="1" id="KW-1133">Transmembrane helix</keyword>
<organism evidence="2">
    <name type="scientific">Rhizophora mucronata</name>
    <name type="common">Asiatic mangrove</name>
    <dbReference type="NCBI Taxonomy" id="61149"/>
    <lineage>
        <taxon>Eukaryota</taxon>
        <taxon>Viridiplantae</taxon>
        <taxon>Streptophyta</taxon>
        <taxon>Embryophyta</taxon>
        <taxon>Tracheophyta</taxon>
        <taxon>Spermatophyta</taxon>
        <taxon>Magnoliopsida</taxon>
        <taxon>eudicotyledons</taxon>
        <taxon>Gunneridae</taxon>
        <taxon>Pentapetalae</taxon>
        <taxon>rosids</taxon>
        <taxon>fabids</taxon>
        <taxon>Malpighiales</taxon>
        <taxon>Rhizophoraceae</taxon>
        <taxon>Rhizophora</taxon>
    </lineage>
</organism>
<proteinExistence type="predicted"/>
<reference evidence="2" key="1">
    <citation type="submission" date="2018-02" db="EMBL/GenBank/DDBJ databases">
        <title>Rhizophora mucronata_Transcriptome.</title>
        <authorList>
            <person name="Meera S.P."/>
            <person name="Sreeshan A."/>
            <person name="Augustine A."/>
        </authorList>
    </citation>
    <scope>NUCLEOTIDE SEQUENCE</scope>
    <source>
        <tissue evidence="2">Leaf</tissue>
    </source>
</reference>
<feature type="transmembrane region" description="Helical" evidence="1">
    <location>
        <begin position="12"/>
        <end position="31"/>
    </location>
</feature>
<evidence type="ECO:0000313" key="2">
    <source>
        <dbReference type="EMBL" id="MBX62113.1"/>
    </source>
</evidence>
<keyword evidence="1" id="KW-0812">Transmembrane</keyword>
<dbReference type="AlphaFoldDB" id="A0A2P2Q576"/>
<keyword evidence="1" id="KW-0472">Membrane</keyword>
<sequence>MPYFFTFYVSNVVRVPDILLNIFVVISCILYDVNYKISIHSCSILQMVGTFVFPNWLVHLPLYLSYLSHFSLLSFPFLQ</sequence>
<protein>
    <submittedName>
        <fullName evidence="2">Uncharacterized protein</fullName>
    </submittedName>
</protein>
<accession>A0A2P2Q576</accession>
<feature type="transmembrane region" description="Helical" evidence="1">
    <location>
        <begin position="43"/>
        <end position="64"/>
    </location>
</feature>
<evidence type="ECO:0000256" key="1">
    <source>
        <dbReference type="SAM" id="Phobius"/>
    </source>
</evidence>